<comment type="function">
    <text evidence="6">Removes the formyl group from the N-terminal Met of newly synthesized proteins. Requires at least a dipeptide for an efficient rate of reaction. N-terminal L-methionine is a prerequisite for activity but the enzyme has broad specificity at other positions.</text>
</comment>
<dbReference type="OMA" id="HLYYDHI"/>
<keyword evidence="5 6" id="KW-0408">Iron</keyword>
<dbReference type="PANTHER" id="PTHR10458">
    <property type="entry name" value="PEPTIDE DEFORMYLASE"/>
    <property type="match status" value="1"/>
</dbReference>
<dbReference type="EMBL" id="WENB01000001">
    <property type="protein sequence ID" value="KAF0415250.1"/>
    <property type="molecule type" value="Genomic_DNA"/>
</dbReference>
<keyword evidence="12" id="KW-1185">Reference proteome</keyword>
<dbReference type="GO" id="GO:0046872">
    <property type="term" value="F:metal ion binding"/>
    <property type="evidence" value="ECO:0007669"/>
    <property type="project" value="UniProtKB-KW"/>
</dbReference>
<accession>A0A8G0ZHB9</accession>
<dbReference type="EMBL" id="JADOFV010000001">
    <property type="protein sequence ID" value="MBF7126280.1"/>
    <property type="molecule type" value="Genomic_DNA"/>
</dbReference>
<reference evidence="7 11" key="1">
    <citation type="submission" date="2017-05" db="EMBL/GenBank/DDBJ databases">
        <title>Genome sequence of Pediococcus pentosaceus strain SRCM100892.</title>
        <authorList>
            <person name="Cho S.H."/>
        </authorList>
    </citation>
    <scope>NUCLEOTIDE SEQUENCE [LARGE SCALE GENOMIC DNA]</scope>
    <source>
        <strain evidence="7 11">SRCM100892</strain>
    </source>
</reference>
<dbReference type="InterPro" id="IPR036821">
    <property type="entry name" value="Peptide_deformylase_sf"/>
</dbReference>
<evidence type="ECO:0000256" key="5">
    <source>
        <dbReference type="ARBA" id="ARBA00023004"/>
    </source>
</evidence>
<dbReference type="FunFam" id="3.90.45.10:FF:000002">
    <property type="entry name" value="Peptide deformylase"/>
    <property type="match status" value="1"/>
</dbReference>
<dbReference type="HAMAP" id="MF_00163">
    <property type="entry name" value="Pep_deformylase"/>
    <property type="match status" value="1"/>
</dbReference>
<evidence type="ECO:0000313" key="11">
    <source>
        <dbReference type="Proteomes" id="UP000196118"/>
    </source>
</evidence>
<proteinExistence type="inferred from homology"/>
<name>A0A1Y0VN04_PEDPE</name>
<comment type="cofactor">
    <cofactor evidence="6">
        <name>Fe(2+)</name>
        <dbReference type="ChEBI" id="CHEBI:29033"/>
    </cofactor>
    <text evidence="6">Binds 1 Fe(2+) ion.</text>
</comment>
<evidence type="ECO:0000313" key="9">
    <source>
        <dbReference type="EMBL" id="MBF7126280.1"/>
    </source>
</evidence>
<gene>
    <name evidence="6 10" type="primary">def</name>
    <name evidence="8" type="ORF">GBO79_02705</name>
    <name evidence="9" type="ORF">ITQ97_00310</name>
    <name evidence="10" type="ORF">PWB86_08250</name>
    <name evidence="7" type="ORF">S100892_00948</name>
</gene>
<comment type="similarity">
    <text evidence="1 6">Belongs to the polypeptide deformylase family.</text>
</comment>
<dbReference type="GO" id="GO:0042586">
    <property type="term" value="F:peptide deformylase activity"/>
    <property type="evidence" value="ECO:0007669"/>
    <property type="project" value="UniProtKB-UniRule"/>
</dbReference>
<reference evidence="8" key="3">
    <citation type="submission" date="2019-12" db="EMBL/GenBank/DDBJ databases">
        <title>SpeciesPrimer: A bioinformatics pipeline dedicated to the design of qPCR primers for the quantification of bacterial species.</title>
        <authorList>
            <person name="Dreier M."/>
            <person name="Berthoud H."/>
            <person name="Shani N."/>
            <person name="Wechsler D."/>
            <person name="Junier P."/>
        </authorList>
    </citation>
    <scope>NUCLEOTIDE SEQUENCE</scope>
    <source>
        <strain evidence="8">FAM13073</strain>
    </source>
</reference>
<dbReference type="SMR" id="A0A1Y0VN04"/>
<dbReference type="PANTHER" id="PTHR10458:SF8">
    <property type="entry name" value="PEPTIDE DEFORMYLASE 2"/>
    <property type="match status" value="1"/>
</dbReference>
<dbReference type="EC" id="3.5.1.88" evidence="6"/>
<dbReference type="EMBL" id="CP021474">
    <property type="protein sequence ID" value="ARW19522.1"/>
    <property type="molecule type" value="Genomic_DNA"/>
</dbReference>
<sequence>MIKMNDITRDGNPVLRKRAEKLTFPLDPKYLKVADEMMEYLKNSQDPAIAEKYHLRAGVGLAAPQIGLSIQMASVLVPGPDNTIDLEETLVNPVIVSQSVQIAALEEGEGCLSVDKDVPGYVPRHDRITVRYQTLDGEEKTIKLRDYPAIVCQHEIDHLKGTLFYDHINKENPLDIEDNAILIG</sequence>
<feature type="active site" evidence="6">
    <location>
        <position position="155"/>
    </location>
</feature>
<feature type="binding site" evidence="6">
    <location>
        <position position="154"/>
    </location>
    <ligand>
        <name>Fe cation</name>
        <dbReference type="ChEBI" id="CHEBI:24875"/>
    </ligand>
</feature>
<evidence type="ECO:0000256" key="6">
    <source>
        <dbReference type="HAMAP-Rule" id="MF_00163"/>
    </source>
</evidence>
<keyword evidence="3 6" id="KW-0378">Hydrolase</keyword>
<accession>A0A1Y0VN04</accession>
<evidence type="ECO:0000256" key="3">
    <source>
        <dbReference type="ARBA" id="ARBA00022801"/>
    </source>
</evidence>
<reference evidence="10 13" key="6">
    <citation type="submission" date="2023-02" db="EMBL/GenBank/DDBJ databases">
        <title>Comparative genomics and fermentation flavor characterization of five lactic acid bacteria reveal flavor biosynthesis metabolic pathways in fermented muskmelon puree.</title>
        <authorList>
            <person name="Yuan L."/>
            <person name="Li M."/>
            <person name="Xu X."/>
            <person name="Lao F."/>
            <person name="Wu J."/>
        </authorList>
    </citation>
    <scope>NUCLEOTIDE SEQUENCE [LARGE SCALE GENOMIC DNA]</scope>
    <source>
        <strain evidence="10 13">Ca-4</strain>
    </source>
</reference>
<evidence type="ECO:0000256" key="1">
    <source>
        <dbReference type="ARBA" id="ARBA00010759"/>
    </source>
</evidence>
<reference evidence="12" key="4">
    <citation type="submission" date="2020-03" db="EMBL/GenBank/DDBJ databases">
        <title>SpeciesPrimer: A bioinformatics pipeline dedicated to the design of qPCR primers for the quantification of bacterial species.</title>
        <authorList>
            <person name="Dreier M."/>
            <person name="Berthoud H."/>
            <person name="Shani N."/>
            <person name="Wechsler D."/>
            <person name="Junier P."/>
        </authorList>
    </citation>
    <scope>NUCLEOTIDE SEQUENCE [LARGE SCALE GENOMIC DNA]</scope>
    <source>
        <strain evidence="12">FAM13073</strain>
    </source>
</reference>
<feature type="binding site" evidence="6">
    <location>
        <position position="158"/>
    </location>
    <ligand>
        <name>Fe cation</name>
        <dbReference type="ChEBI" id="CHEBI:24875"/>
    </ligand>
</feature>
<feature type="binding site" evidence="6">
    <location>
        <position position="111"/>
    </location>
    <ligand>
        <name>Fe cation</name>
        <dbReference type="ChEBI" id="CHEBI:24875"/>
    </ligand>
</feature>
<dbReference type="NCBIfam" id="TIGR00079">
    <property type="entry name" value="pept_deformyl"/>
    <property type="match status" value="1"/>
</dbReference>
<evidence type="ECO:0000256" key="4">
    <source>
        <dbReference type="ARBA" id="ARBA00022917"/>
    </source>
</evidence>
<dbReference type="Pfam" id="PF01327">
    <property type="entry name" value="Pep_deformylase"/>
    <property type="match status" value="1"/>
</dbReference>
<evidence type="ECO:0000313" key="7">
    <source>
        <dbReference type="EMBL" id="ARW19522.1"/>
    </source>
</evidence>
<organism evidence="7 11">
    <name type="scientific">Pediococcus pentosaceus</name>
    <dbReference type="NCBI Taxonomy" id="1255"/>
    <lineage>
        <taxon>Bacteria</taxon>
        <taxon>Bacillati</taxon>
        <taxon>Bacillota</taxon>
        <taxon>Bacilli</taxon>
        <taxon>Lactobacillales</taxon>
        <taxon>Lactobacillaceae</taxon>
        <taxon>Pediococcus</taxon>
    </lineage>
</organism>
<dbReference type="Proteomes" id="UP000196118">
    <property type="component" value="Chromosome"/>
</dbReference>
<evidence type="ECO:0000313" key="8">
    <source>
        <dbReference type="EMBL" id="KAF0415250.1"/>
    </source>
</evidence>
<dbReference type="RefSeq" id="WP_011673527.1">
    <property type="nucleotide sequence ID" value="NZ_BEWQ01000003.1"/>
</dbReference>
<protein>
    <recommendedName>
        <fullName evidence="6">Peptide deformylase</fullName>
        <shortName evidence="6">PDF</shortName>
        <ecNumber evidence="6">3.5.1.88</ecNumber>
    </recommendedName>
    <alternativeName>
        <fullName evidence="6">Polypeptide deformylase</fullName>
    </alternativeName>
</protein>
<keyword evidence="2 6" id="KW-0479">Metal-binding</keyword>
<evidence type="ECO:0000313" key="10">
    <source>
        <dbReference type="EMBL" id="WEA57164.1"/>
    </source>
</evidence>
<dbReference type="InterPro" id="IPR023635">
    <property type="entry name" value="Peptide_deformylase"/>
</dbReference>
<evidence type="ECO:0000313" key="13">
    <source>
        <dbReference type="Proteomes" id="UP001214131"/>
    </source>
</evidence>
<dbReference type="Proteomes" id="UP000743107">
    <property type="component" value="Unassembled WGS sequence"/>
</dbReference>
<dbReference type="GeneID" id="33062324"/>
<dbReference type="Proteomes" id="UP001214131">
    <property type="component" value="Chromosome"/>
</dbReference>
<dbReference type="PIRSF" id="PIRSF004749">
    <property type="entry name" value="Pep_def"/>
    <property type="match status" value="1"/>
</dbReference>
<comment type="catalytic activity">
    <reaction evidence="6">
        <text>N-terminal N-formyl-L-methionyl-[peptide] + H2O = N-terminal L-methionyl-[peptide] + formate</text>
        <dbReference type="Rhea" id="RHEA:24420"/>
        <dbReference type="Rhea" id="RHEA-COMP:10639"/>
        <dbReference type="Rhea" id="RHEA-COMP:10640"/>
        <dbReference type="ChEBI" id="CHEBI:15377"/>
        <dbReference type="ChEBI" id="CHEBI:15740"/>
        <dbReference type="ChEBI" id="CHEBI:49298"/>
        <dbReference type="ChEBI" id="CHEBI:64731"/>
        <dbReference type="EC" id="3.5.1.88"/>
    </reaction>
</comment>
<dbReference type="SUPFAM" id="SSF56420">
    <property type="entry name" value="Peptide deformylase"/>
    <property type="match status" value="1"/>
</dbReference>
<evidence type="ECO:0000313" key="12">
    <source>
        <dbReference type="Proteomes" id="UP000472573"/>
    </source>
</evidence>
<dbReference type="Gene3D" id="3.90.45.10">
    <property type="entry name" value="Peptide deformylase"/>
    <property type="match status" value="1"/>
</dbReference>
<dbReference type="EMBL" id="CP118739">
    <property type="protein sequence ID" value="WEA57164.1"/>
    <property type="molecule type" value="Genomic_DNA"/>
</dbReference>
<reference evidence="8 12" key="2">
    <citation type="submission" date="2019-10" db="EMBL/GenBank/DDBJ databases">
        <authorList>
            <person name="Irmler S."/>
            <person name="Berthoud H."/>
            <person name="Roetschi A."/>
            <person name="Arias E."/>
            <person name="Shani N."/>
            <person name="Wuethrich D."/>
            <person name="Bruggmann R."/>
        </authorList>
    </citation>
    <scope>NUCLEOTIDE SEQUENCE [LARGE SCALE GENOMIC DNA]</scope>
    <source>
        <strain evidence="8 12">FAM13073</strain>
    </source>
</reference>
<dbReference type="PRINTS" id="PR01576">
    <property type="entry name" value="PDEFORMYLASE"/>
</dbReference>
<keyword evidence="4 6" id="KW-0648">Protein biosynthesis</keyword>
<dbReference type="Proteomes" id="UP000472573">
    <property type="component" value="Unassembled WGS sequence"/>
</dbReference>
<dbReference type="CDD" id="cd00487">
    <property type="entry name" value="Pep_deformylase"/>
    <property type="match status" value="1"/>
</dbReference>
<dbReference type="AlphaFoldDB" id="A0A1Y0VN04"/>
<evidence type="ECO:0000256" key="2">
    <source>
        <dbReference type="ARBA" id="ARBA00022723"/>
    </source>
</evidence>
<dbReference type="GO" id="GO:0006412">
    <property type="term" value="P:translation"/>
    <property type="evidence" value="ECO:0007669"/>
    <property type="project" value="UniProtKB-UniRule"/>
</dbReference>
<reference evidence="9" key="5">
    <citation type="submission" date="2020-11" db="EMBL/GenBank/DDBJ databases">
        <title>Antibiotic susceptibility profiles of Pediococcus pentosaceus from various origins and their implications for the safety assessment of strains with food-technology applications.</title>
        <authorList>
            <person name="Shani N."/>
            <person name="Oberhaensli S."/>
            <person name="Arias E."/>
        </authorList>
    </citation>
    <scope>NUCLEOTIDE SEQUENCE</scope>
    <source>
        <strain evidence="9">FAM 19164</strain>
    </source>
</reference>